<comment type="caution">
    <text evidence="3">The sequence shown here is derived from an EMBL/GenBank/DDBJ whole genome shotgun (WGS) entry which is preliminary data.</text>
</comment>
<dbReference type="PANTHER" id="PTHR19372:SF7">
    <property type="entry name" value="SULFITE OXIDASE, MITOCHONDRIAL"/>
    <property type="match status" value="1"/>
</dbReference>
<sequence length="514" mass="54615">MARPRSLWPFAGLVAGVAGLLVSYAVAAALAIREAPVPAIAETVIQVTPGNVAETAIRFLQRYDKPFLVVMVVLISLVLFAVVGAWSRRRWWLALAAYVVLAALAAAAVLTRAGTGVTDLLPVAAGFVTWVVVLMALTEPLRRAEAVVDSEESGPTLLASTRRQLVVRGLLFGGAAAAVAVGGRFLGRGRRQVEASRSLLRLDGVSRPRMPVGANIGVEGLSGWATSSHDFYRIDTAIVTPTITPADWTLRIHGLVDRELVLTYEDLIARGLTDAWVTLNCVSNPVGGDLVGNAWWSGVLIRSLLAEVGVHPDADAVLQTSDDGWTCGTPLAALTDPDRNAMLAVAMNGEPLPIDHGFPVRTIVPGLYGYVSATKWVREYEVTRFSDITAYWTQRGWGERGPVKMASRIDVPQQGSTVAAGSVQVGGFAWLQHTGISAVQVSLDGGSWTGVDLGRVPNADTWVQWAGTLDVAPGDHVLRVRAIDENGEVQTSVVRDVLPDGATGLDGIAFTAKT</sequence>
<feature type="transmembrane region" description="Helical" evidence="1">
    <location>
        <begin position="117"/>
        <end position="137"/>
    </location>
</feature>
<dbReference type="SUPFAM" id="SSF81296">
    <property type="entry name" value="E set domains"/>
    <property type="match status" value="1"/>
</dbReference>
<feature type="transmembrane region" description="Helical" evidence="1">
    <location>
        <begin position="165"/>
        <end position="187"/>
    </location>
</feature>
<feature type="domain" description="Oxidoreductase molybdopterin-binding" evidence="2">
    <location>
        <begin position="240"/>
        <end position="386"/>
    </location>
</feature>
<dbReference type="Pfam" id="PF00174">
    <property type="entry name" value="Oxidored_molyb"/>
    <property type="match status" value="1"/>
</dbReference>
<evidence type="ECO:0000259" key="2">
    <source>
        <dbReference type="Pfam" id="PF00174"/>
    </source>
</evidence>
<dbReference type="GO" id="GO:0020037">
    <property type="term" value="F:heme binding"/>
    <property type="evidence" value="ECO:0007669"/>
    <property type="project" value="TreeGrafter"/>
</dbReference>
<dbReference type="GO" id="GO:0006790">
    <property type="term" value="P:sulfur compound metabolic process"/>
    <property type="evidence" value="ECO:0007669"/>
    <property type="project" value="TreeGrafter"/>
</dbReference>
<keyword evidence="1" id="KW-1133">Transmembrane helix</keyword>
<keyword evidence="4" id="KW-1185">Reference proteome</keyword>
<evidence type="ECO:0000256" key="1">
    <source>
        <dbReference type="SAM" id="Phobius"/>
    </source>
</evidence>
<feature type="transmembrane region" description="Helical" evidence="1">
    <location>
        <begin position="6"/>
        <end position="32"/>
    </location>
</feature>
<dbReference type="SUPFAM" id="SSF56524">
    <property type="entry name" value="Oxidoreductase molybdopterin-binding domain"/>
    <property type="match status" value="1"/>
</dbReference>
<evidence type="ECO:0000313" key="4">
    <source>
        <dbReference type="Proteomes" id="UP000656804"/>
    </source>
</evidence>
<dbReference type="InterPro" id="IPR036374">
    <property type="entry name" value="OxRdtase_Mopterin-bd_sf"/>
</dbReference>
<dbReference type="GO" id="GO:0043546">
    <property type="term" value="F:molybdopterin cofactor binding"/>
    <property type="evidence" value="ECO:0007669"/>
    <property type="project" value="TreeGrafter"/>
</dbReference>
<dbReference type="InterPro" id="IPR000572">
    <property type="entry name" value="OxRdtase_Mopterin-bd_dom"/>
</dbReference>
<dbReference type="AlphaFoldDB" id="A0A930UXG8"/>
<dbReference type="Proteomes" id="UP000656804">
    <property type="component" value="Unassembled WGS sequence"/>
</dbReference>
<dbReference type="PANTHER" id="PTHR19372">
    <property type="entry name" value="SULFITE REDUCTASE"/>
    <property type="match status" value="1"/>
</dbReference>
<gene>
    <name evidence="3" type="ORF">ISG29_07260</name>
</gene>
<protein>
    <submittedName>
        <fullName evidence="3">Molybdopterin-dependent oxidoreductase</fullName>
    </submittedName>
</protein>
<feature type="transmembrane region" description="Helical" evidence="1">
    <location>
        <begin position="92"/>
        <end position="110"/>
    </location>
</feature>
<proteinExistence type="predicted"/>
<dbReference type="InterPro" id="IPR014756">
    <property type="entry name" value="Ig_E-set"/>
</dbReference>
<dbReference type="Gene3D" id="2.60.40.650">
    <property type="match status" value="1"/>
</dbReference>
<dbReference type="EMBL" id="JADIVZ010000002">
    <property type="protein sequence ID" value="MBF4161487.1"/>
    <property type="molecule type" value="Genomic_DNA"/>
</dbReference>
<evidence type="ECO:0000313" key="3">
    <source>
        <dbReference type="EMBL" id="MBF4161487.1"/>
    </source>
</evidence>
<keyword evidence="1" id="KW-0812">Transmembrane</keyword>
<feature type="transmembrane region" description="Helical" evidence="1">
    <location>
        <begin position="67"/>
        <end position="86"/>
    </location>
</feature>
<name>A0A930UXG8_9ACTN</name>
<keyword evidence="1" id="KW-0472">Membrane</keyword>
<accession>A0A930UXG8</accession>
<dbReference type="RefSeq" id="WP_194502694.1">
    <property type="nucleotide sequence ID" value="NZ_JADIVZ010000002.1"/>
</dbReference>
<organism evidence="3 4">
    <name type="scientific">Nocardioides acrostichi</name>
    <dbReference type="NCBI Taxonomy" id="2784339"/>
    <lineage>
        <taxon>Bacteria</taxon>
        <taxon>Bacillati</taxon>
        <taxon>Actinomycetota</taxon>
        <taxon>Actinomycetes</taxon>
        <taxon>Propionibacteriales</taxon>
        <taxon>Nocardioidaceae</taxon>
        <taxon>Nocardioides</taxon>
    </lineage>
</organism>
<dbReference type="GO" id="GO:0008482">
    <property type="term" value="F:sulfite oxidase activity"/>
    <property type="evidence" value="ECO:0007669"/>
    <property type="project" value="TreeGrafter"/>
</dbReference>
<dbReference type="Gene3D" id="3.90.420.10">
    <property type="entry name" value="Oxidoreductase, molybdopterin-binding domain"/>
    <property type="match status" value="1"/>
</dbReference>
<reference evidence="3" key="1">
    <citation type="submission" date="2020-11" db="EMBL/GenBank/DDBJ databases">
        <title>Nocardioides sp. CBS4Y-1, whole genome shotgun sequence.</title>
        <authorList>
            <person name="Tuo L."/>
        </authorList>
    </citation>
    <scope>NUCLEOTIDE SEQUENCE</scope>
    <source>
        <strain evidence="3">CBS4Y-1</strain>
    </source>
</reference>